<feature type="transmembrane region" description="Helical" evidence="1">
    <location>
        <begin position="97"/>
        <end position="119"/>
    </location>
</feature>
<evidence type="ECO:0000313" key="3">
    <source>
        <dbReference type="Proteomes" id="UP000679220"/>
    </source>
</evidence>
<name>A0A941EZH4_9BACT</name>
<evidence type="ECO:0008006" key="4">
    <source>
        <dbReference type="Google" id="ProtNLM"/>
    </source>
</evidence>
<reference evidence="2" key="1">
    <citation type="journal article" date="2018" name="Int. J. Syst. Evol. Microbiol.">
        <title>Carboxylicivirga sediminis sp. nov., isolated from coastal sediment.</title>
        <authorList>
            <person name="Wang F.Q."/>
            <person name="Ren L.H."/>
            <person name="Zou R.J."/>
            <person name="Sun Y.Z."/>
            <person name="Liu X.J."/>
            <person name="Jiang F."/>
            <person name="Liu L.J."/>
        </authorList>
    </citation>
    <scope>NUCLEOTIDE SEQUENCE</scope>
    <source>
        <strain evidence="2">JR1</strain>
    </source>
</reference>
<organism evidence="2 3">
    <name type="scientific">Carboxylicivirga sediminis</name>
    <dbReference type="NCBI Taxonomy" id="2006564"/>
    <lineage>
        <taxon>Bacteria</taxon>
        <taxon>Pseudomonadati</taxon>
        <taxon>Bacteroidota</taxon>
        <taxon>Bacteroidia</taxon>
        <taxon>Marinilabiliales</taxon>
        <taxon>Marinilabiliaceae</taxon>
        <taxon>Carboxylicivirga</taxon>
    </lineage>
</organism>
<keyword evidence="3" id="KW-1185">Reference proteome</keyword>
<evidence type="ECO:0000256" key="1">
    <source>
        <dbReference type="SAM" id="Phobius"/>
    </source>
</evidence>
<dbReference type="Proteomes" id="UP000679220">
    <property type="component" value="Unassembled WGS sequence"/>
</dbReference>
<keyword evidence="1" id="KW-0812">Transmembrane</keyword>
<accession>A0A941EZH4</accession>
<proteinExistence type="predicted"/>
<keyword evidence="1" id="KW-1133">Transmembrane helix</keyword>
<gene>
    <name evidence="2" type="ORF">KDU71_02405</name>
</gene>
<dbReference type="EMBL" id="JAGTAR010000002">
    <property type="protein sequence ID" value="MBR8534396.1"/>
    <property type="molecule type" value="Genomic_DNA"/>
</dbReference>
<dbReference type="AlphaFoldDB" id="A0A941EZH4"/>
<protein>
    <recommendedName>
        <fullName evidence="4">DUF2335 domain-containing protein</fullName>
    </recommendedName>
</protein>
<comment type="caution">
    <text evidence="2">The sequence shown here is derived from an EMBL/GenBank/DDBJ whole genome shotgun (WGS) entry which is preliminary data.</text>
</comment>
<keyword evidence="1" id="KW-0472">Membrane</keyword>
<reference evidence="2" key="2">
    <citation type="submission" date="2021-04" db="EMBL/GenBank/DDBJ databases">
        <authorList>
            <person name="Zhang T."/>
            <person name="Zhang Y."/>
            <person name="Lu D."/>
            <person name="Zuo D."/>
            <person name="Du Z."/>
        </authorList>
    </citation>
    <scope>NUCLEOTIDE SEQUENCE</scope>
    <source>
        <strain evidence="2">JR1</strain>
    </source>
</reference>
<evidence type="ECO:0000313" key="2">
    <source>
        <dbReference type="EMBL" id="MBR8534396.1"/>
    </source>
</evidence>
<sequence>MSELQKHESESDDSALLTIIVEKGMEAVDKALDKYADAEKYKADKHTEIELRKIETANKRIEATERIKNKESIVGGIAIGVLVGVIVWLSVIDKLNVGNTTILVTALTGAIGKFLGVSFPKSNSK</sequence>
<dbReference type="RefSeq" id="WP_212188300.1">
    <property type="nucleotide sequence ID" value="NZ_JAGTAR010000002.1"/>
</dbReference>
<feature type="transmembrane region" description="Helical" evidence="1">
    <location>
        <begin position="73"/>
        <end position="91"/>
    </location>
</feature>